<dbReference type="FunFam" id="3.40.190.10:FF:000095">
    <property type="entry name" value="Lactotransferrin"/>
    <property type="match status" value="1"/>
</dbReference>
<dbReference type="PANTHER" id="PTHR11485:SF57">
    <property type="entry name" value="TRANSFERRIN"/>
    <property type="match status" value="1"/>
</dbReference>
<feature type="chain" id="PRO_5035165534" evidence="4">
    <location>
        <begin position="24"/>
        <end position="1335"/>
    </location>
</feature>
<evidence type="ECO:0000256" key="2">
    <source>
        <dbReference type="ARBA" id="ARBA00022525"/>
    </source>
</evidence>
<comment type="caution">
    <text evidence="6">The sequence shown here is derived from an EMBL/GenBank/DDBJ whole genome shotgun (WGS) entry which is preliminary data.</text>
</comment>
<organism evidence="6 7">
    <name type="scientific">Chionoecetes opilio</name>
    <name type="common">Atlantic snow crab</name>
    <name type="synonym">Cancer opilio</name>
    <dbReference type="NCBI Taxonomy" id="41210"/>
    <lineage>
        <taxon>Eukaryota</taxon>
        <taxon>Metazoa</taxon>
        <taxon>Ecdysozoa</taxon>
        <taxon>Arthropoda</taxon>
        <taxon>Crustacea</taxon>
        <taxon>Multicrustacea</taxon>
        <taxon>Malacostraca</taxon>
        <taxon>Eumalacostraca</taxon>
        <taxon>Eucarida</taxon>
        <taxon>Decapoda</taxon>
        <taxon>Pleocyemata</taxon>
        <taxon>Brachyura</taxon>
        <taxon>Eubrachyura</taxon>
        <taxon>Majoidea</taxon>
        <taxon>Majidae</taxon>
        <taxon>Chionoecetes</taxon>
    </lineage>
</organism>
<name>A0A8J5D0Y0_CHIOP</name>
<comment type="subcellular location">
    <subcellularLocation>
        <location evidence="1">Secreted</location>
    </subcellularLocation>
</comment>
<dbReference type="OrthoDB" id="5914301at2759"/>
<evidence type="ECO:0000256" key="3">
    <source>
        <dbReference type="ARBA" id="ARBA00022737"/>
    </source>
</evidence>
<keyword evidence="3" id="KW-0677">Repeat</keyword>
<dbReference type="SUPFAM" id="SSF53850">
    <property type="entry name" value="Periplasmic binding protein-like II"/>
    <property type="match status" value="4"/>
</dbReference>
<feature type="domain" description="Transferrin-like" evidence="5">
    <location>
        <begin position="354"/>
        <end position="708"/>
    </location>
</feature>
<dbReference type="Gene3D" id="3.40.190.10">
    <property type="entry name" value="Periplasmic binding protein-like II"/>
    <property type="match status" value="9"/>
</dbReference>
<keyword evidence="4" id="KW-0732">Signal</keyword>
<dbReference type="PROSITE" id="PS51408">
    <property type="entry name" value="TRANSFERRIN_LIKE_4"/>
    <property type="match status" value="4"/>
</dbReference>
<dbReference type="Proteomes" id="UP000770661">
    <property type="component" value="Unassembled WGS sequence"/>
</dbReference>
<dbReference type="GO" id="GO:0005576">
    <property type="term" value="C:extracellular region"/>
    <property type="evidence" value="ECO:0007669"/>
    <property type="project" value="UniProtKB-SubCell"/>
</dbReference>
<feature type="signal peptide" evidence="4">
    <location>
        <begin position="1"/>
        <end position="23"/>
    </location>
</feature>
<reference evidence="6" key="1">
    <citation type="submission" date="2020-07" db="EMBL/GenBank/DDBJ databases">
        <title>The High-quality genome of the commercially important snow crab, Chionoecetes opilio.</title>
        <authorList>
            <person name="Jeong J.-H."/>
            <person name="Ryu S."/>
        </authorList>
    </citation>
    <scope>NUCLEOTIDE SEQUENCE</scope>
    <source>
        <strain evidence="6">MADBK_172401_WGS</strain>
        <tissue evidence="6">Digestive gland</tissue>
    </source>
</reference>
<dbReference type="PRINTS" id="PR00422">
    <property type="entry name" value="TRANSFERRIN"/>
</dbReference>
<dbReference type="InterPro" id="IPR018195">
    <property type="entry name" value="Transferrin_Fe_BS"/>
</dbReference>
<evidence type="ECO:0000313" key="6">
    <source>
        <dbReference type="EMBL" id="KAG0727771.1"/>
    </source>
</evidence>
<feature type="domain" description="Transferrin-like" evidence="5">
    <location>
        <begin position="1051"/>
        <end position="1323"/>
    </location>
</feature>
<dbReference type="PANTHER" id="PTHR11485">
    <property type="entry name" value="TRANSFERRIN"/>
    <property type="match status" value="1"/>
</dbReference>
<keyword evidence="2" id="KW-0964">Secreted</keyword>
<dbReference type="PROSITE" id="PS00206">
    <property type="entry name" value="TRANSFERRIN_LIKE_2"/>
    <property type="match status" value="2"/>
</dbReference>
<evidence type="ECO:0000259" key="5">
    <source>
        <dbReference type="PROSITE" id="PS51408"/>
    </source>
</evidence>
<proteinExistence type="predicted"/>
<dbReference type="CDD" id="cd13529">
    <property type="entry name" value="PBP2_transferrin"/>
    <property type="match status" value="3"/>
</dbReference>
<evidence type="ECO:0000256" key="1">
    <source>
        <dbReference type="ARBA" id="ARBA00004613"/>
    </source>
</evidence>
<gene>
    <name evidence="6" type="primary">TRF</name>
    <name evidence="6" type="ORF">GWK47_033939</name>
</gene>
<accession>A0A8J5D0Y0</accession>
<dbReference type="InterPro" id="IPR001156">
    <property type="entry name" value="Transferrin-like_dom"/>
</dbReference>
<keyword evidence="7" id="KW-1185">Reference proteome</keyword>
<sequence>MAAMRAVAPWLGLLLLGVLGATAESDPYFRAVKLCVQEGTNCSHLRQASQGTLNCIPVRDRLDCLKKMESQEADVGYFEAEDLKLATFFGDSHRIALQATNKDEVQRVYLLVHNASNPRPRSLCHPGLQLQRSLPRALYRPVTLTSDAFLPDIEAHMEKISEGWKSACIPGPWSPDPATDRHLKQQYPDLCRACLRQSCDADDPYAGKGALSCLLDHAADAAIISDVDFRNIRVTNPEVEKLFHYCHGDGDGGPSIQPLGDLTTGRGEPCDYGKRPLPFFMFAPVACNTSTCQSDEQRRTEALVRHTAPLVATLGLPWDTTVTRLDEPLAPSQTIVKAGYTVDQKDRTFMKKVVIFCVHNADEMAKCRDLKMVTKAMEATNGIVIGCLQDHKGSRCFPQLYFGNADVIALDSGDVYRVTKDFGFKRILSEVYDTKLGAHTSSYYAVAVVKANSNITSFSQLQGRKSCHTGIGKTAGWKLPVATLLKLGLINPQHCNYADAMAKFFLGGSCAPGANDSIYNTDQSYSSRLCSLCVGDGANQCLRGSAEPFYSYTGAFRCLVHGGGDVAFVKHTTVPDNTDGSNSDDWAMSLRSGDYKLLCPSHDDTNTAAVTEFKTCNLALVPAHEVVVNGRMSEERQKHVRQVLLGVSQVFGETSPTRKTFRLFGKYRGKSDLLFKDSAKGLKALSEDTPDERQRKKDYFKKLEELHSCEVHVCALEDYKGECEAMAQVMKAEGEQFECVSARDRMDCIRRVIQGQVDVSILPGSYLHMNPDLRVIAYSKDPHTARERFRYRAVMVVRRSTVHRIADLRGKKSCHTGYGRTTGWRIPVALLKREGVVQPLCDPHQSTLEHEVKSVAATFNRACIPGPWATTPSVDVALKMRYNAMCSMCRGSTCDRNDEYAGYVGALRCLTTNGGDVAFSKLTIAQQFFADNHSVDISEFGLMCPNGTVVDINAKGAKQCFWAARPWDTYVTHGGASDAKVNKLIWAIMQAKRKGEEDLANNAWYFNTLGISNTFFDLLPVMDNTTTGQYLEESRMNIVQEVELCGAEPPVRFCVSSNDELKKCEDLSSLLHLRGLSPDLQCKQGSSADECLKMISLHSSDVMTLDNAKRIAAAHKNYSLADLLMESYEGGESSLHYFAAVVKKGSGINSPSDLAGRTTCNAGHDSIASSVIDVQLSDCLRGGDFFPTLADAIKCLMGSGKDVAFVKLNIASHGKNWDDDIKGVNSENFELLCETRVMPISIKNVEECNFGRLPGNMSESGARKENMRHLFLKASKYFGGVDSFFRLFYNYFSHKDLMFKDVTASLVKVPDDHHERLMEGLLKYSCNLHEHQSTG</sequence>
<evidence type="ECO:0000313" key="7">
    <source>
        <dbReference type="Proteomes" id="UP000770661"/>
    </source>
</evidence>
<protein>
    <submittedName>
        <fullName evidence="6">Transferrin</fullName>
    </submittedName>
</protein>
<evidence type="ECO:0000256" key="4">
    <source>
        <dbReference type="SAM" id="SignalP"/>
    </source>
</evidence>
<dbReference type="SMART" id="SM00094">
    <property type="entry name" value="TR_FER"/>
    <property type="match status" value="3"/>
</dbReference>
<dbReference type="EMBL" id="JACEEZ010002990">
    <property type="protein sequence ID" value="KAG0727771.1"/>
    <property type="molecule type" value="Genomic_DNA"/>
</dbReference>
<feature type="domain" description="Transferrin-like" evidence="5">
    <location>
        <begin position="711"/>
        <end position="1044"/>
    </location>
</feature>
<dbReference type="Pfam" id="PF00405">
    <property type="entry name" value="Transferrin"/>
    <property type="match status" value="4"/>
</dbReference>
<feature type="domain" description="Transferrin-like" evidence="5">
    <location>
        <begin position="32"/>
        <end position="348"/>
    </location>
</feature>